<dbReference type="eggNOG" id="COG4191">
    <property type="taxonomic scope" value="Bacteria"/>
</dbReference>
<name>W7QDN4_9ALTE</name>
<reference evidence="15 16" key="1">
    <citation type="journal article" date="2014" name="Genome Announc.">
        <title>Draft Genome Sequence of the Agar-Degrading Bacterium Catenovulum sp. Strain DS-2, Isolated from Intestines of Haliotis diversicolor.</title>
        <authorList>
            <person name="Shan D."/>
            <person name="Li X."/>
            <person name="Gu Z."/>
            <person name="Wei G."/>
            <person name="Gao Z."/>
            <person name="Shao Z."/>
        </authorList>
    </citation>
    <scope>NUCLEOTIDE SEQUENCE [LARGE SCALE GENOMIC DNA]</scope>
    <source>
        <strain evidence="15 16">DS-2</strain>
    </source>
</reference>
<dbReference type="Pfam" id="PF08447">
    <property type="entry name" value="PAS_3"/>
    <property type="match status" value="1"/>
</dbReference>
<keyword evidence="8" id="KW-0902">Two-component regulatory system</keyword>
<feature type="transmembrane region" description="Helical" evidence="10">
    <location>
        <begin position="294"/>
        <end position="316"/>
    </location>
</feature>
<keyword evidence="10" id="KW-0812">Transmembrane</keyword>
<evidence type="ECO:0000256" key="6">
    <source>
        <dbReference type="ARBA" id="ARBA00022777"/>
    </source>
</evidence>
<dbReference type="Gene3D" id="3.30.450.20">
    <property type="entry name" value="PAS domain"/>
    <property type="match status" value="2"/>
</dbReference>
<evidence type="ECO:0000256" key="4">
    <source>
        <dbReference type="ARBA" id="ARBA00022679"/>
    </source>
</evidence>
<dbReference type="GO" id="GO:0006355">
    <property type="term" value="P:regulation of DNA-templated transcription"/>
    <property type="evidence" value="ECO:0007669"/>
    <property type="project" value="InterPro"/>
</dbReference>
<dbReference type="InterPro" id="IPR001789">
    <property type="entry name" value="Sig_transdc_resp-reg_receiver"/>
</dbReference>
<protein>
    <recommendedName>
        <fullName evidence="2">histidine kinase</fullName>
        <ecNumber evidence="2">2.7.13.3</ecNumber>
    </recommendedName>
</protein>
<dbReference type="Gene3D" id="3.40.50.2300">
    <property type="match status" value="1"/>
</dbReference>
<accession>W7QDN4</accession>
<dbReference type="SMART" id="SM00086">
    <property type="entry name" value="PAC"/>
    <property type="match status" value="2"/>
</dbReference>
<dbReference type="GO" id="GO:0005524">
    <property type="term" value="F:ATP binding"/>
    <property type="evidence" value="ECO:0007669"/>
    <property type="project" value="UniProtKB-KW"/>
</dbReference>
<feature type="transmembrane region" description="Helical" evidence="10">
    <location>
        <begin position="7"/>
        <end position="26"/>
    </location>
</feature>
<dbReference type="InterPro" id="IPR004358">
    <property type="entry name" value="Sig_transdc_His_kin-like_C"/>
</dbReference>
<dbReference type="PRINTS" id="PR00344">
    <property type="entry name" value="BCTRLSENSOR"/>
</dbReference>
<dbReference type="SMART" id="SM00091">
    <property type="entry name" value="PAS"/>
    <property type="match status" value="2"/>
</dbReference>
<dbReference type="InterPro" id="IPR036097">
    <property type="entry name" value="HisK_dim/P_sf"/>
</dbReference>
<dbReference type="GO" id="GO:0000155">
    <property type="term" value="F:phosphorelay sensor kinase activity"/>
    <property type="evidence" value="ECO:0007669"/>
    <property type="project" value="InterPro"/>
</dbReference>
<dbReference type="PROSITE" id="PS50110">
    <property type="entry name" value="RESPONSE_REGULATORY"/>
    <property type="match status" value="1"/>
</dbReference>
<keyword evidence="3 9" id="KW-0597">Phosphoprotein</keyword>
<feature type="domain" description="PAS" evidence="13">
    <location>
        <begin position="467"/>
        <end position="511"/>
    </location>
</feature>
<dbReference type="EMBL" id="ARZY01000016">
    <property type="protein sequence ID" value="EWH10026.1"/>
    <property type="molecule type" value="Genomic_DNA"/>
</dbReference>
<evidence type="ECO:0000256" key="9">
    <source>
        <dbReference type="PROSITE-ProRule" id="PRU00169"/>
    </source>
</evidence>
<dbReference type="CDD" id="cd00082">
    <property type="entry name" value="HisKA"/>
    <property type="match status" value="1"/>
</dbReference>
<dbReference type="CDD" id="cd00130">
    <property type="entry name" value="PAS"/>
    <property type="match status" value="2"/>
</dbReference>
<dbReference type="InterPro" id="IPR013767">
    <property type="entry name" value="PAS_fold"/>
</dbReference>
<dbReference type="Proteomes" id="UP000019276">
    <property type="component" value="Unassembled WGS sequence"/>
</dbReference>
<proteinExistence type="predicted"/>
<dbReference type="InterPro" id="IPR000014">
    <property type="entry name" value="PAS"/>
</dbReference>
<organism evidence="15 16">
    <name type="scientific">Catenovulum agarivorans DS-2</name>
    <dbReference type="NCBI Taxonomy" id="1328313"/>
    <lineage>
        <taxon>Bacteria</taxon>
        <taxon>Pseudomonadati</taxon>
        <taxon>Pseudomonadota</taxon>
        <taxon>Gammaproteobacteria</taxon>
        <taxon>Alteromonadales</taxon>
        <taxon>Alteromonadaceae</taxon>
        <taxon>Catenovulum</taxon>
    </lineage>
</organism>
<comment type="caution">
    <text evidence="15">The sequence shown here is derived from an EMBL/GenBank/DDBJ whole genome shotgun (WGS) entry which is preliminary data.</text>
</comment>
<dbReference type="PROSITE" id="PS50112">
    <property type="entry name" value="PAS"/>
    <property type="match status" value="1"/>
</dbReference>
<comment type="catalytic activity">
    <reaction evidence="1">
        <text>ATP + protein L-histidine = ADP + protein N-phospho-L-histidine.</text>
        <dbReference type="EC" id="2.7.13.3"/>
    </reaction>
</comment>
<dbReference type="STRING" id="1328313.DS2_09547"/>
<dbReference type="InterPro" id="IPR000700">
    <property type="entry name" value="PAS-assoc_C"/>
</dbReference>
<evidence type="ECO:0000259" key="11">
    <source>
        <dbReference type="PROSITE" id="PS50109"/>
    </source>
</evidence>
<dbReference type="Pfam" id="PF00989">
    <property type="entry name" value="PAS"/>
    <property type="match status" value="1"/>
</dbReference>
<evidence type="ECO:0000256" key="5">
    <source>
        <dbReference type="ARBA" id="ARBA00022741"/>
    </source>
</evidence>
<dbReference type="InterPro" id="IPR003594">
    <property type="entry name" value="HATPase_dom"/>
</dbReference>
<dbReference type="InterPro" id="IPR035965">
    <property type="entry name" value="PAS-like_dom_sf"/>
</dbReference>
<evidence type="ECO:0000256" key="8">
    <source>
        <dbReference type="ARBA" id="ARBA00023012"/>
    </source>
</evidence>
<feature type="domain" description="Histidine kinase" evidence="11">
    <location>
        <begin position="736"/>
        <end position="960"/>
    </location>
</feature>
<dbReference type="SMART" id="SM00448">
    <property type="entry name" value="REC"/>
    <property type="match status" value="1"/>
</dbReference>
<evidence type="ECO:0000256" key="2">
    <source>
        <dbReference type="ARBA" id="ARBA00012438"/>
    </source>
</evidence>
<feature type="domain" description="PAC" evidence="14">
    <location>
        <begin position="665"/>
        <end position="716"/>
    </location>
</feature>
<sequence length="1104" mass="124805">MNKAGRWFFASFVVGATGLLVLAFIIQSHLVQYFQAEKQQNLTAQVELAYSQVQELINLELAELSVWTEHPLVVEFAKQQLEVSDQQTTVPSLREMDYLALLIENGVLSDVNYHNTYIFSPSGQQVWQAETTISPIQIPTSHQDYWLEQLHQGRPVALFLTEKAVPDLFFPILFAVPVVEQSKVIAILALELNHASRMSTILDAARMSGQGRVYLFSRAGDILLSDKQGDSVLEDGYQISATTHTDTNKQFSSVATSTQQTQNFLYAQGWVKARDFGILLSLPREIVDQALKKIQVGILILVFFAFIVMLVLIFVVNVSREKLRKKQDSVLRHQQRLLHVQDLAHVACIELDSKTNQIDWYSGFEFIAELLSVDSVKPKVLFRQLHPSQRGLILGQIDKVQREQTNAECEVHFKDKLSDTKFFLAKFYLKENPGSYPSVLILITDITEQKLKQKEALQAEIEYRDLILQSAHDGIVSVDVSGQISLSNAASEIMLGYSRRELQHKRLYQFIDKPSGLSMSGSSPCTLACEQQQPIVGTYWFRRKDGSSFPADCRVNPIIRNDEAVGAVYLFRDISEQLKFESELKEREQRFRRVIEGTSDATFDWNMLDNKLHWNARYWEILDYPYAQAQKLADSAHFWHETVFPDDLDNLITSIQAHLVHNKNFDCEFRACKKTGGTIWLRARGQAIREQGKFIYMSGTISDISNIKSAEQEKRVLEEQLRHSQKMEAIGQLTGGIAHDFNNILASVLGYAELIQDCIELEQTNKLPDYVEQIMTSGERARDLIRQMMVFSRNDTQTTEAISLNKVLKDTLAMVRPLLPSSIDTQVNIDADCRVLANPIQLQQIIMNLAINARDAMSERGFIIVETEFMTSGVRVCSSCHNSFEGLMVCIRVEDNGNGIDEDTLKRIFDPYFTTKGLGEGSGMGLSIVHGIIHQLGGHILVDSQVGKGTKFEIYLPIVYQPEKEQGPQTTAAIENKLLTNNICIVDDESAIASYLAEKLSMHGFNCHVYTDSRRALQALSKDIDQCDLLITDQTMPQVNGIELANQLKQIKSDLAVILMTGYSEQVNDKNIQQFDVDGFIAKPIDSKQLLNLVSQTLQSKQIK</sequence>
<dbReference type="PROSITE" id="PS50109">
    <property type="entry name" value="HIS_KIN"/>
    <property type="match status" value="1"/>
</dbReference>
<dbReference type="PANTHER" id="PTHR43065">
    <property type="entry name" value="SENSOR HISTIDINE KINASE"/>
    <property type="match status" value="1"/>
</dbReference>
<evidence type="ECO:0000256" key="10">
    <source>
        <dbReference type="SAM" id="Phobius"/>
    </source>
</evidence>
<dbReference type="EC" id="2.7.13.3" evidence="2"/>
<evidence type="ECO:0000313" key="16">
    <source>
        <dbReference type="Proteomes" id="UP000019276"/>
    </source>
</evidence>
<dbReference type="InterPro" id="IPR011006">
    <property type="entry name" value="CheY-like_superfamily"/>
</dbReference>
<dbReference type="SMART" id="SM00388">
    <property type="entry name" value="HisKA"/>
    <property type="match status" value="1"/>
</dbReference>
<keyword evidence="7" id="KW-0067">ATP-binding</keyword>
<dbReference type="Gene3D" id="3.30.565.10">
    <property type="entry name" value="Histidine kinase-like ATPase, C-terminal domain"/>
    <property type="match status" value="1"/>
</dbReference>
<dbReference type="InterPro" id="IPR013655">
    <property type="entry name" value="PAS_fold_3"/>
</dbReference>
<dbReference type="InterPro" id="IPR001610">
    <property type="entry name" value="PAC"/>
</dbReference>
<dbReference type="NCBIfam" id="TIGR00229">
    <property type="entry name" value="sensory_box"/>
    <property type="match status" value="2"/>
</dbReference>
<feature type="domain" description="Response regulatory" evidence="12">
    <location>
        <begin position="982"/>
        <end position="1098"/>
    </location>
</feature>
<keyword evidence="16" id="KW-1185">Reference proteome</keyword>
<keyword evidence="6 15" id="KW-0418">Kinase</keyword>
<keyword evidence="10" id="KW-1133">Transmembrane helix</keyword>
<evidence type="ECO:0000256" key="7">
    <source>
        <dbReference type="ARBA" id="ARBA00022840"/>
    </source>
</evidence>
<feature type="modified residue" description="4-aspartylphosphate" evidence="9">
    <location>
        <position position="1033"/>
    </location>
</feature>
<dbReference type="InterPro" id="IPR005467">
    <property type="entry name" value="His_kinase_dom"/>
</dbReference>
<evidence type="ECO:0000259" key="12">
    <source>
        <dbReference type="PROSITE" id="PS50110"/>
    </source>
</evidence>
<dbReference type="SMART" id="SM00387">
    <property type="entry name" value="HATPase_c"/>
    <property type="match status" value="1"/>
</dbReference>
<evidence type="ECO:0000259" key="14">
    <source>
        <dbReference type="PROSITE" id="PS50113"/>
    </source>
</evidence>
<dbReference type="InterPro" id="IPR036890">
    <property type="entry name" value="HATPase_C_sf"/>
</dbReference>
<dbReference type="RefSeq" id="WP_035014522.1">
    <property type="nucleotide sequence ID" value="NZ_ARZY01000016.1"/>
</dbReference>
<dbReference type="InterPro" id="IPR003661">
    <property type="entry name" value="HisK_dim/P_dom"/>
</dbReference>
<keyword evidence="10" id="KW-0472">Membrane</keyword>
<evidence type="ECO:0000256" key="1">
    <source>
        <dbReference type="ARBA" id="ARBA00000085"/>
    </source>
</evidence>
<evidence type="ECO:0000259" key="13">
    <source>
        <dbReference type="PROSITE" id="PS50112"/>
    </source>
</evidence>
<dbReference type="Pfam" id="PF00512">
    <property type="entry name" value="HisKA"/>
    <property type="match status" value="1"/>
</dbReference>
<dbReference type="OrthoDB" id="9772100at2"/>
<dbReference type="PROSITE" id="PS50113">
    <property type="entry name" value="PAC"/>
    <property type="match status" value="1"/>
</dbReference>
<dbReference type="AlphaFoldDB" id="W7QDN4"/>
<dbReference type="SUPFAM" id="SSF55785">
    <property type="entry name" value="PYP-like sensor domain (PAS domain)"/>
    <property type="match status" value="2"/>
</dbReference>
<dbReference type="PANTHER" id="PTHR43065:SF46">
    <property type="entry name" value="C4-DICARBOXYLATE TRANSPORT SENSOR PROTEIN DCTB"/>
    <property type="match status" value="1"/>
</dbReference>
<gene>
    <name evidence="15" type="ORF">DS2_09547</name>
</gene>
<dbReference type="CDD" id="cd00156">
    <property type="entry name" value="REC"/>
    <property type="match status" value="1"/>
</dbReference>
<evidence type="ECO:0000256" key="3">
    <source>
        <dbReference type="ARBA" id="ARBA00022553"/>
    </source>
</evidence>
<dbReference type="SUPFAM" id="SSF52172">
    <property type="entry name" value="CheY-like"/>
    <property type="match status" value="1"/>
</dbReference>
<dbReference type="SUPFAM" id="SSF55874">
    <property type="entry name" value="ATPase domain of HSP90 chaperone/DNA topoisomerase II/histidine kinase"/>
    <property type="match status" value="1"/>
</dbReference>
<keyword evidence="5" id="KW-0547">Nucleotide-binding</keyword>
<dbReference type="Gene3D" id="1.10.287.130">
    <property type="match status" value="1"/>
</dbReference>
<dbReference type="Pfam" id="PF00072">
    <property type="entry name" value="Response_reg"/>
    <property type="match status" value="1"/>
</dbReference>
<dbReference type="Pfam" id="PF02518">
    <property type="entry name" value="HATPase_c"/>
    <property type="match status" value="1"/>
</dbReference>
<keyword evidence="4" id="KW-0808">Transferase</keyword>
<dbReference type="SUPFAM" id="SSF47384">
    <property type="entry name" value="Homodimeric domain of signal transducing histidine kinase"/>
    <property type="match status" value="1"/>
</dbReference>
<evidence type="ECO:0000313" key="15">
    <source>
        <dbReference type="EMBL" id="EWH10026.1"/>
    </source>
</evidence>